<name>A0A7W9TMG1_CASDE</name>
<evidence type="ECO:0000256" key="6">
    <source>
        <dbReference type="ARBA" id="ARBA00022813"/>
    </source>
</evidence>
<feature type="binding site" evidence="13">
    <location>
        <position position="191"/>
    </location>
    <ligand>
        <name>spermidine</name>
        <dbReference type="ChEBI" id="CHEBI:57834"/>
    </ligand>
</feature>
<dbReference type="UniPathway" id="UPA00248">
    <property type="reaction ID" value="UER00314"/>
</dbReference>
<dbReference type="Pfam" id="PF02675">
    <property type="entry name" value="AdoMet_dc"/>
    <property type="match status" value="1"/>
</dbReference>
<evidence type="ECO:0000256" key="14">
    <source>
        <dbReference type="PROSITE-ProRule" id="PRU00354"/>
    </source>
</evidence>
<dbReference type="HAMAP" id="MF_00198">
    <property type="entry name" value="Spermidine_synth"/>
    <property type="match status" value="1"/>
</dbReference>
<dbReference type="SUPFAM" id="SSF56276">
    <property type="entry name" value="S-adenosylmethionine decarboxylase"/>
    <property type="match status" value="1"/>
</dbReference>
<evidence type="ECO:0000256" key="13">
    <source>
        <dbReference type="HAMAP-Rule" id="MF_00198"/>
    </source>
</evidence>
<evidence type="ECO:0000259" key="15">
    <source>
        <dbReference type="PROSITE" id="PS51006"/>
    </source>
</evidence>
<dbReference type="PANTHER" id="PTHR43317">
    <property type="entry name" value="THERMOSPERMINE SYNTHASE ACAULIS5"/>
    <property type="match status" value="1"/>
</dbReference>
<comment type="caution">
    <text evidence="13">Lacks conserved residue(s) required for the propagation of feature annotation.</text>
</comment>
<feature type="domain" description="PABS" evidence="15">
    <location>
        <begin position="130"/>
        <end position="364"/>
    </location>
</feature>
<keyword evidence="6" id="KW-0068">Autocatalytic cleavage</keyword>
<dbReference type="AlphaFoldDB" id="A0A7W9TMG1"/>
<dbReference type="Gene3D" id="3.30.160.750">
    <property type="match status" value="1"/>
</dbReference>
<feature type="binding site" evidence="13">
    <location>
        <position position="295"/>
    </location>
    <ligand>
        <name>S-methyl-5'-thioadenosine</name>
        <dbReference type="ChEBI" id="CHEBI:17509"/>
    </ligand>
</feature>
<feature type="binding site" evidence="13">
    <location>
        <position position="160"/>
    </location>
    <ligand>
        <name>S-methyl-5'-thioadenosine</name>
        <dbReference type="ChEBI" id="CHEBI:17509"/>
    </ligand>
</feature>
<evidence type="ECO:0000256" key="7">
    <source>
        <dbReference type="ARBA" id="ARBA00023066"/>
    </source>
</evidence>
<dbReference type="CDD" id="cd02440">
    <property type="entry name" value="AdoMet_MTases"/>
    <property type="match status" value="1"/>
</dbReference>
<feature type="binding site" evidence="13">
    <location>
        <position position="215"/>
    </location>
    <ligand>
        <name>spermidine</name>
        <dbReference type="ChEBI" id="CHEBI:57834"/>
    </ligand>
</feature>
<keyword evidence="3 13" id="KW-0808">Transferase</keyword>
<keyword evidence="7 13" id="KW-0745">Spermidine biosynthesis</keyword>
<dbReference type="GO" id="GO:0004766">
    <property type="term" value="F:spermidine synthase activity"/>
    <property type="evidence" value="ECO:0007669"/>
    <property type="project" value="UniProtKB-UniRule"/>
</dbReference>
<comment type="subunit">
    <text evidence="13">Homodimer or homotetramer.</text>
</comment>
<dbReference type="InterPro" id="IPR030374">
    <property type="entry name" value="PABS"/>
</dbReference>
<dbReference type="InterPro" id="IPR003826">
    <property type="entry name" value="AdoMetDC_fam_prok"/>
</dbReference>
<comment type="caution">
    <text evidence="16">The sequence shown here is derived from an EMBL/GenBank/DDBJ whole genome shotgun (WGS) entry which is preliminary data.</text>
</comment>
<evidence type="ECO:0000256" key="8">
    <source>
        <dbReference type="ARBA" id="ARBA00023115"/>
    </source>
</evidence>
<comment type="cofactor">
    <cofactor evidence="1">
        <name>pyruvate</name>
        <dbReference type="ChEBI" id="CHEBI:15361"/>
    </cofactor>
</comment>
<dbReference type="InterPro" id="IPR042284">
    <property type="entry name" value="AdoMetDC_N"/>
</dbReference>
<gene>
    <name evidence="13" type="primary">speE</name>
    <name evidence="16" type="ORF">HNR28_000920</name>
</gene>
<proteinExistence type="inferred from homology"/>
<dbReference type="GO" id="GO:0008295">
    <property type="term" value="P:spermidine biosynthetic process"/>
    <property type="evidence" value="ECO:0007669"/>
    <property type="project" value="UniProtKB-UniRule"/>
</dbReference>
<evidence type="ECO:0000256" key="5">
    <source>
        <dbReference type="ARBA" id="ARBA00022793"/>
    </source>
</evidence>
<dbReference type="InterPro" id="IPR029063">
    <property type="entry name" value="SAM-dependent_MTases_sf"/>
</dbReference>
<keyword evidence="5" id="KW-0210">Decarboxylase</keyword>
<organism evidence="16 17">
    <name type="scientific">Castellaniella defragrans</name>
    <name type="common">Alcaligenes defragrans</name>
    <dbReference type="NCBI Taxonomy" id="75697"/>
    <lineage>
        <taxon>Bacteria</taxon>
        <taxon>Pseudomonadati</taxon>
        <taxon>Pseudomonadota</taxon>
        <taxon>Betaproteobacteria</taxon>
        <taxon>Burkholderiales</taxon>
        <taxon>Alcaligenaceae</taxon>
        <taxon>Castellaniella</taxon>
    </lineage>
</organism>
<evidence type="ECO:0000256" key="10">
    <source>
        <dbReference type="ARBA" id="ARBA00023239"/>
    </source>
</evidence>
<dbReference type="SUPFAM" id="SSF53335">
    <property type="entry name" value="S-adenosyl-L-methionine-dependent methyltransferases"/>
    <property type="match status" value="1"/>
</dbReference>
<keyword evidence="12" id="KW-0670">Pyruvate</keyword>
<dbReference type="EMBL" id="JACHIB010000004">
    <property type="protein sequence ID" value="MBB6082891.1"/>
    <property type="molecule type" value="Genomic_DNA"/>
</dbReference>
<reference evidence="16 17" key="1">
    <citation type="submission" date="2020-08" db="EMBL/GenBank/DDBJ databases">
        <title>Genomic Encyclopedia of Type Strains, Phase IV (KMG-IV): sequencing the most valuable type-strain genomes for metagenomic binning, comparative biology and taxonomic classification.</title>
        <authorList>
            <person name="Goeker M."/>
        </authorList>
    </citation>
    <scope>NUCLEOTIDE SEQUENCE [LARGE SCALE GENOMIC DNA]</scope>
    <source>
        <strain evidence="16 17">DSM 12141</strain>
    </source>
</reference>
<accession>A0A7W9TMG1</accession>
<keyword evidence="8 13" id="KW-0620">Polyamine biosynthesis</keyword>
<dbReference type="GO" id="GO:0004014">
    <property type="term" value="F:adenosylmethionine decarboxylase activity"/>
    <property type="evidence" value="ECO:0007669"/>
    <property type="project" value="InterPro"/>
</dbReference>
<dbReference type="Proteomes" id="UP000541136">
    <property type="component" value="Unassembled WGS sequence"/>
</dbReference>
<dbReference type="EC" id="2.5.1.16" evidence="13"/>
<evidence type="ECO:0000313" key="17">
    <source>
        <dbReference type="Proteomes" id="UP000541136"/>
    </source>
</evidence>
<dbReference type="RefSeq" id="WP_043681340.1">
    <property type="nucleotide sequence ID" value="NZ_JACHIB010000004.1"/>
</dbReference>
<dbReference type="Pfam" id="PF01564">
    <property type="entry name" value="Spermine_synth"/>
    <property type="match status" value="1"/>
</dbReference>
<evidence type="ECO:0000256" key="11">
    <source>
        <dbReference type="ARBA" id="ARBA00023270"/>
    </source>
</evidence>
<protein>
    <recommendedName>
        <fullName evidence="13">Polyamine aminopropyltransferase</fullName>
    </recommendedName>
    <alternativeName>
        <fullName evidence="13">Putrescine aminopropyltransferase</fullName>
        <shortName evidence="13">PAPT</shortName>
    </alternativeName>
    <alternativeName>
        <fullName evidence="13">Spermidine synthase</fullName>
        <shortName evidence="13">SPDS</shortName>
        <shortName evidence="13">SPDSY</shortName>
        <ecNumber evidence="13">2.5.1.16</ecNumber>
    </alternativeName>
</protein>
<dbReference type="PROSITE" id="PS01330">
    <property type="entry name" value="PABS_1"/>
    <property type="match status" value="1"/>
</dbReference>
<dbReference type="GO" id="GO:0010487">
    <property type="term" value="F:thermospermine synthase activity"/>
    <property type="evidence" value="ECO:0007669"/>
    <property type="project" value="UniProtKB-ARBA"/>
</dbReference>
<dbReference type="InterPro" id="IPR017716">
    <property type="entry name" value="S-AdoMet_deCOase_pro-enz"/>
</dbReference>
<keyword evidence="9" id="KW-0865">Zymogen</keyword>
<feature type="binding site" evidence="13">
    <location>
        <begin position="267"/>
        <end position="268"/>
    </location>
    <ligand>
        <name>S-methyl-5'-thioadenosine</name>
        <dbReference type="ChEBI" id="CHEBI:17509"/>
    </ligand>
</feature>
<evidence type="ECO:0000256" key="3">
    <source>
        <dbReference type="ARBA" id="ARBA00022679"/>
    </source>
</evidence>
<dbReference type="PROSITE" id="PS51006">
    <property type="entry name" value="PABS_2"/>
    <property type="match status" value="1"/>
</dbReference>
<comment type="pathway">
    <text evidence="13">Amine and polyamine biosynthesis; spermidine biosynthesis; spermidine from putrescine: step 1/1.</text>
</comment>
<dbReference type="InterPro" id="IPR030373">
    <property type="entry name" value="PABS_CS"/>
</dbReference>
<evidence type="ECO:0000256" key="12">
    <source>
        <dbReference type="ARBA" id="ARBA00023317"/>
    </source>
</evidence>
<comment type="similarity">
    <text evidence="2 13">Belongs to the spermidine/spermine synthase family.</text>
</comment>
<keyword evidence="11" id="KW-0704">Schiff base</keyword>
<feature type="active site" description="Proton acceptor" evidence="13 14">
    <location>
        <position position="285"/>
    </location>
</feature>
<evidence type="ECO:0000313" key="16">
    <source>
        <dbReference type="EMBL" id="MBB6082891.1"/>
    </source>
</evidence>
<sequence>MQGLHLTADLYRCQSDATLLTDEAALAALCRQATLDAGLTIVGEKWHRFPDYQGQPGGVTGMLLLAESHLAIHTWPERGGVTLDVYVCNFETDNSARAEHLMAALESAFAPGDCQRQRLMRGERDGPAQPGEPLLEALDEHSVYGFRFDRRVLACDTGLQWLEVLESRELGLTLRLDGRLMTSEADEAFYHEALIHPAALAHPAPRRALIVGGGDGGALEELLKYRSIESATLVELDGGVVAAARDHLGSIHRGSLDDPRADVRIQDGAAYVRECGQTFDLVYLDLTDPETPAGPLYTQAFFEDCRAVLAPGGALVLHLGAPFHEPGQVSGLAAALGEVFPQVHAYGLHIPLYGSYWALAVASDTLDPAGLSAAEIGARLDARGIGDLQVYSAEFHGALFALPARYRRLLPRPASVSA</sequence>
<comment type="catalytic activity">
    <reaction evidence="13">
        <text>S-adenosyl 3-(methylsulfanyl)propylamine + putrescine = S-methyl-5'-thioadenosine + spermidine + H(+)</text>
        <dbReference type="Rhea" id="RHEA:12721"/>
        <dbReference type="ChEBI" id="CHEBI:15378"/>
        <dbReference type="ChEBI" id="CHEBI:17509"/>
        <dbReference type="ChEBI" id="CHEBI:57443"/>
        <dbReference type="ChEBI" id="CHEBI:57834"/>
        <dbReference type="ChEBI" id="CHEBI:326268"/>
        <dbReference type="EC" id="2.5.1.16"/>
    </reaction>
</comment>
<dbReference type="InterPro" id="IPR001045">
    <property type="entry name" value="Spermi_synthase"/>
</dbReference>
<evidence type="ECO:0000256" key="1">
    <source>
        <dbReference type="ARBA" id="ARBA00001928"/>
    </source>
</evidence>
<dbReference type="Gene3D" id="3.40.50.150">
    <property type="entry name" value="Vaccinia Virus protein VP39"/>
    <property type="match status" value="1"/>
</dbReference>
<dbReference type="InterPro" id="IPR016067">
    <property type="entry name" value="S-AdoMet_deCO2ase_core"/>
</dbReference>
<feature type="binding site" evidence="13">
    <location>
        <position position="235"/>
    </location>
    <ligand>
        <name>S-methyl-5'-thioadenosine</name>
        <dbReference type="ChEBI" id="CHEBI:17509"/>
    </ligand>
</feature>
<evidence type="ECO:0000256" key="2">
    <source>
        <dbReference type="ARBA" id="ARBA00007867"/>
    </source>
</evidence>
<dbReference type="NCBIfam" id="TIGR03330">
    <property type="entry name" value="SAM_DCase_Bsu"/>
    <property type="match status" value="1"/>
</dbReference>
<keyword evidence="10" id="KW-0456">Lyase</keyword>
<dbReference type="Gene3D" id="3.30.360.110">
    <property type="entry name" value="S-adenosylmethionine decarboxylase domain"/>
    <property type="match status" value="1"/>
</dbReference>
<comment type="function">
    <text evidence="13">Catalyzes the irreversible transfer of a propylamine group from the amino donor S-adenosylmethioninamine (decarboxy-AdoMet) to putrescine (1,4-diaminobutane) to yield spermidine.</text>
</comment>
<evidence type="ECO:0000256" key="9">
    <source>
        <dbReference type="ARBA" id="ARBA00023145"/>
    </source>
</evidence>
<dbReference type="PANTHER" id="PTHR43317:SF1">
    <property type="entry name" value="THERMOSPERMINE SYNTHASE ACAULIS5"/>
    <property type="match status" value="1"/>
</dbReference>
<dbReference type="NCBIfam" id="NF002010">
    <property type="entry name" value="PRK00811.1"/>
    <property type="match status" value="1"/>
</dbReference>
<keyword evidence="4" id="KW-0949">S-adenosyl-L-methionine</keyword>
<dbReference type="InterPro" id="IPR042286">
    <property type="entry name" value="AdoMetDC_C"/>
</dbReference>
<evidence type="ECO:0000256" key="4">
    <source>
        <dbReference type="ARBA" id="ARBA00022691"/>
    </source>
</evidence>